<dbReference type="Pfam" id="PF00553">
    <property type="entry name" value="CBM_2"/>
    <property type="match status" value="1"/>
</dbReference>
<evidence type="ECO:0000256" key="5">
    <source>
        <dbReference type="ARBA" id="ARBA00023295"/>
    </source>
</evidence>
<dbReference type="Pfam" id="PF00041">
    <property type="entry name" value="fn3"/>
    <property type="match status" value="2"/>
</dbReference>
<protein>
    <recommendedName>
        <fullName evidence="2">chitinase</fullName>
        <ecNumber evidence="2">3.2.1.14</ecNumber>
    </recommendedName>
</protein>
<feature type="domain" description="CBM2" evidence="10">
    <location>
        <begin position="20"/>
        <end position="128"/>
    </location>
</feature>
<dbReference type="InterPro" id="IPR001223">
    <property type="entry name" value="Glyco_hydro18_cat"/>
</dbReference>
<feature type="domain" description="Fibronectin type-III" evidence="9">
    <location>
        <begin position="223"/>
        <end position="304"/>
    </location>
</feature>
<dbReference type="PROSITE" id="PS01095">
    <property type="entry name" value="GH18_1"/>
    <property type="match status" value="1"/>
</dbReference>
<gene>
    <name evidence="12" type="ORF">ACFFV7_21970</name>
</gene>
<evidence type="ECO:0000256" key="7">
    <source>
        <dbReference type="RuleBase" id="RU000489"/>
    </source>
</evidence>
<dbReference type="Pfam" id="PF00704">
    <property type="entry name" value="Glyco_hydro_18"/>
    <property type="match status" value="1"/>
</dbReference>
<dbReference type="InterPro" id="IPR008965">
    <property type="entry name" value="CBM2/CBM3_carb-bd_dom_sf"/>
</dbReference>
<dbReference type="SUPFAM" id="SSF49384">
    <property type="entry name" value="Carbohydrate-binding domain"/>
    <property type="match status" value="1"/>
</dbReference>
<feature type="domain" description="GH18" evidence="11">
    <location>
        <begin position="312"/>
        <end position="605"/>
    </location>
</feature>
<dbReference type="EMBL" id="JBHMEI010000016">
    <property type="protein sequence ID" value="MFB9203874.1"/>
    <property type="molecule type" value="Genomic_DNA"/>
</dbReference>
<feature type="domain" description="Fibronectin type-III" evidence="9">
    <location>
        <begin position="132"/>
        <end position="216"/>
    </location>
</feature>
<sequence length="606" mass="62083">MRFRAILIALATLALSLLALPAQAAAATATFVKVSDWGSGFEGKVTVVNGTIAPLSWNVQFDVPSGFSIPSAWDAVLTRSGQHYTFTAPSWAGPLAAGASTSFGFNGAPGNFPGITGCTLNGSSCGGSTVEVPGKPGTATATSTDTSIALSWGASSGTVTGYRVYEGSAVKATVTGTTATVTGLGTCENHTYTVKAYNSAGESAAGDAVTATTTGCGTGVPGKVGAISLTSSSPTSVTVSWPAVAGATGYKVRLNGSQVASVTGTSYTLSGLTVCTTYTLTVTATNATGDGPPSDTFSFTTPGCPTDPLPKHFLTGYWHNFVNAATELKLSAVPNEYDVVAIAFGEATSTAGEVVFSVDPGLSTALGGYTDAQFKADVQALHQRGKKVILSVGGEAGRVQVSSGTAATKFADTVYALMQNYGFDGVDIDLENGLNATYMAQALRALRAKAGSGLIIMMAPQTIDMQSTGMEYFRLALNIKDILTVVNMQYYNSGSMLGCDQSAAYSQGTVNFMTALACIQLENGLRPDQVALGLPAGPGAAGGGVVSPSLVNQALDCLAKRTSCGTFVPPRAYPDIRGAMTWSINWDASNNWSFSKTVKPHLQGMP</sequence>
<reference evidence="12 13" key="1">
    <citation type="submission" date="2024-09" db="EMBL/GenBank/DDBJ databases">
        <authorList>
            <person name="Sun Q."/>
            <person name="Mori K."/>
        </authorList>
    </citation>
    <scope>NUCLEOTIDE SEQUENCE [LARGE SCALE GENOMIC DNA]</scope>
    <source>
        <strain evidence="12 13">CCM 3426</strain>
    </source>
</reference>
<dbReference type="Proteomes" id="UP001589647">
    <property type="component" value="Unassembled WGS sequence"/>
</dbReference>
<dbReference type="InterPro" id="IPR050542">
    <property type="entry name" value="Glycosyl_Hydrlase18_Chitinase"/>
</dbReference>
<evidence type="ECO:0000313" key="13">
    <source>
        <dbReference type="Proteomes" id="UP001589647"/>
    </source>
</evidence>
<dbReference type="InterPro" id="IPR011583">
    <property type="entry name" value="Chitinase_II/V-like_cat"/>
</dbReference>
<dbReference type="InterPro" id="IPR012291">
    <property type="entry name" value="CBM2_carb-bd_dom_sf"/>
</dbReference>
<evidence type="ECO:0000256" key="8">
    <source>
        <dbReference type="SAM" id="SignalP"/>
    </source>
</evidence>
<dbReference type="InterPro" id="IPR003961">
    <property type="entry name" value="FN3_dom"/>
</dbReference>
<evidence type="ECO:0000313" key="12">
    <source>
        <dbReference type="EMBL" id="MFB9203874.1"/>
    </source>
</evidence>
<keyword evidence="3 7" id="KW-0378">Hydrolase</keyword>
<evidence type="ECO:0000256" key="6">
    <source>
        <dbReference type="ARBA" id="ARBA00023326"/>
    </source>
</evidence>
<evidence type="ECO:0000256" key="2">
    <source>
        <dbReference type="ARBA" id="ARBA00012729"/>
    </source>
</evidence>
<dbReference type="SMART" id="SM00636">
    <property type="entry name" value="Glyco_18"/>
    <property type="match status" value="1"/>
</dbReference>
<evidence type="ECO:0000256" key="1">
    <source>
        <dbReference type="ARBA" id="ARBA00009121"/>
    </source>
</evidence>
<dbReference type="EC" id="3.2.1.14" evidence="2"/>
<evidence type="ECO:0000259" key="9">
    <source>
        <dbReference type="PROSITE" id="PS50853"/>
    </source>
</evidence>
<dbReference type="PROSITE" id="PS51910">
    <property type="entry name" value="GH18_2"/>
    <property type="match status" value="1"/>
</dbReference>
<evidence type="ECO:0000256" key="4">
    <source>
        <dbReference type="ARBA" id="ARBA00023277"/>
    </source>
</evidence>
<comment type="similarity">
    <text evidence="1">Belongs to the glycosyl hydrolase 18 family. Chitinase class II subfamily.</text>
</comment>
<accession>A0ABV5IH56</accession>
<dbReference type="CDD" id="cd02871">
    <property type="entry name" value="GH18_chitinase_D-like"/>
    <property type="match status" value="1"/>
</dbReference>
<dbReference type="Gene3D" id="2.60.40.10">
    <property type="entry name" value="Immunoglobulins"/>
    <property type="match status" value="2"/>
</dbReference>
<dbReference type="SMART" id="SM00060">
    <property type="entry name" value="FN3"/>
    <property type="match status" value="2"/>
</dbReference>
<comment type="caution">
    <text evidence="12">The sequence shown here is derived from an EMBL/GenBank/DDBJ whole genome shotgun (WGS) entry which is preliminary data.</text>
</comment>
<feature type="signal peptide" evidence="8">
    <location>
        <begin position="1"/>
        <end position="24"/>
    </location>
</feature>
<evidence type="ECO:0000256" key="3">
    <source>
        <dbReference type="ARBA" id="ARBA00022801"/>
    </source>
</evidence>
<keyword evidence="4" id="KW-0119">Carbohydrate metabolism</keyword>
<evidence type="ECO:0000259" key="11">
    <source>
        <dbReference type="PROSITE" id="PS51910"/>
    </source>
</evidence>
<dbReference type="PROSITE" id="PS50853">
    <property type="entry name" value="FN3"/>
    <property type="match status" value="2"/>
</dbReference>
<dbReference type="Gene3D" id="3.20.20.80">
    <property type="entry name" value="Glycosidases"/>
    <property type="match status" value="1"/>
</dbReference>
<keyword evidence="5 7" id="KW-0326">Glycosidase</keyword>
<dbReference type="InterPro" id="IPR036116">
    <property type="entry name" value="FN3_sf"/>
</dbReference>
<dbReference type="PANTHER" id="PTHR45708">
    <property type="entry name" value="ENDOCHITINASE"/>
    <property type="match status" value="1"/>
</dbReference>
<dbReference type="PANTHER" id="PTHR45708:SF49">
    <property type="entry name" value="ENDOCHITINASE"/>
    <property type="match status" value="1"/>
</dbReference>
<dbReference type="SUPFAM" id="SSF51445">
    <property type="entry name" value="(Trans)glycosidases"/>
    <property type="match status" value="1"/>
</dbReference>
<evidence type="ECO:0000259" key="10">
    <source>
        <dbReference type="PROSITE" id="PS51173"/>
    </source>
</evidence>
<dbReference type="InterPro" id="IPR001919">
    <property type="entry name" value="CBD2"/>
</dbReference>
<dbReference type="SMART" id="SM00637">
    <property type="entry name" value="CBD_II"/>
    <property type="match status" value="1"/>
</dbReference>
<dbReference type="RefSeq" id="WP_189648764.1">
    <property type="nucleotide sequence ID" value="NZ_BMRC01000008.1"/>
</dbReference>
<dbReference type="SUPFAM" id="SSF49265">
    <property type="entry name" value="Fibronectin type III"/>
    <property type="match status" value="1"/>
</dbReference>
<dbReference type="InterPro" id="IPR017853">
    <property type="entry name" value="GH"/>
</dbReference>
<dbReference type="InterPro" id="IPR001579">
    <property type="entry name" value="Glyco_hydro_18_chit_AS"/>
</dbReference>
<keyword evidence="13" id="KW-1185">Reference proteome</keyword>
<feature type="chain" id="PRO_5045494380" description="chitinase" evidence="8">
    <location>
        <begin position="25"/>
        <end position="606"/>
    </location>
</feature>
<keyword evidence="8" id="KW-0732">Signal</keyword>
<name>A0ABV5IH56_9ACTN</name>
<organism evidence="12 13">
    <name type="scientific">Nonomuraea spiralis</name>
    <dbReference type="NCBI Taxonomy" id="46182"/>
    <lineage>
        <taxon>Bacteria</taxon>
        <taxon>Bacillati</taxon>
        <taxon>Actinomycetota</taxon>
        <taxon>Actinomycetes</taxon>
        <taxon>Streptosporangiales</taxon>
        <taxon>Streptosporangiaceae</taxon>
        <taxon>Nonomuraea</taxon>
    </lineage>
</organism>
<keyword evidence="6" id="KW-0624">Polysaccharide degradation</keyword>
<dbReference type="PROSITE" id="PS51173">
    <property type="entry name" value="CBM2"/>
    <property type="match status" value="1"/>
</dbReference>
<dbReference type="Gene3D" id="2.60.40.290">
    <property type="match status" value="1"/>
</dbReference>
<proteinExistence type="inferred from homology"/>
<dbReference type="InterPro" id="IPR013783">
    <property type="entry name" value="Ig-like_fold"/>
</dbReference>